<dbReference type="PROSITE" id="PS50001">
    <property type="entry name" value="SH2"/>
    <property type="match status" value="1"/>
</dbReference>
<sequence length="113" mass="12533">MAEFVRGGPSVSNSAKMDHNSKGGSPSTGSEDGGQNESMNAENEFDPFLENIPDDIQDTEEPDSANATLLTAPPENQWYHGRLDRFTAEERLWDASKMGSYLVRESDRKPGRR</sequence>
<keyword evidence="1" id="KW-0727">SH2 domain</keyword>
<feature type="region of interest" description="Disordered" evidence="2">
    <location>
        <begin position="1"/>
        <end position="73"/>
    </location>
</feature>
<evidence type="ECO:0000256" key="1">
    <source>
        <dbReference type="PROSITE-ProRule" id="PRU00191"/>
    </source>
</evidence>
<feature type="domain" description="SH2" evidence="3">
    <location>
        <begin position="78"/>
        <end position="113"/>
    </location>
</feature>
<dbReference type="SUPFAM" id="SSF55550">
    <property type="entry name" value="SH2 domain"/>
    <property type="match status" value="1"/>
</dbReference>
<name>V9ILS2_APICE</name>
<organism evidence="4">
    <name type="scientific">Apis cerana</name>
    <name type="common">Indian honeybee</name>
    <dbReference type="NCBI Taxonomy" id="7461"/>
    <lineage>
        <taxon>Eukaryota</taxon>
        <taxon>Metazoa</taxon>
        <taxon>Ecdysozoa</taxon>
        <taxon>Arthropoda</taxon>
        <taxon>Hexapoda</taxon>
        <taxon>Insecta</taxon>
        <taxon>Pterygota</taxon>
        <taxon>Neoptera</taxon>
        <taxon>Endopterygota</taxon>
        <taxon>Hymenoptera</taxon>
        <taxon>Apocrita</taxon>
        <taxon>Aculeata</taxon>
        <taxon>Apoidea</taxon>
        <taxon>Anthophila</taxon>
        <taxon>Apidae</taxon>
        <taxon>Apis</taxon>
    </lineage>
</organism>
<feature type="compositionally biased region" description="Polar residues" evidence="2">
    <location>
        <begin position="22"/>
        <end position="41"/>
    </location>
</feature>
<dbReference type="Gene3D" id="3.30.505.10">
    <property type="entry name" value="SH2 domain"/>
    <property type="match status" value="1"/>
</dbReference>
<feature type="compositionally biased region" description="Acidic residues" evidence="2">
    <location>
        <begin position="43"/>
        <end position="63"/>
    </location>
</feature>
<evidence type="ECO:0000259" key="3">
    <source>
        <dbReference type="PROSITE" id="PS50001"/>
    </source>
</evidence>
<accession>V9ILS2</accession>
<dbReference type="InterPro" id="IPR000980">
    <property type="entry name" value="SH2"/>
</dbReference>
<dbReference type="Pfam" id="PF00017">
    <property type="entry name" value="SH2"/>
    <property type="match status" value="1"/>
</dbReference>
<evidence type="ECO:0000313" key="4">
    <source>
        <dbReference type="EMBL" id="AEY61436.1"/>
    </source>
</evidence>
<dbReference type="EMBL" id="JR051137">
    <property type="protein sequence ID" value="AEY61436.1"/>
    <property type="molecule type" value="mRNA"/>
</dbReference>
<dbReference type="AlphaFoldDB" id="V9ILS2"/>
<evidence type="ECO:0000256" key="2">
    <source>
        <dbReference type="SAM" id="MobiDB-lite"/>
    </source>
</evidence>
<protein>
    <submittedName>
        <fullName evidence="4">Ras GTPase-activating protein 1</fullName>
    </submittedName>
</protein>
<reference evidence="4" key="1">
    <citation type="submission" date="2011-11" db="EMBL/GenBank/DDBJ databases">
        <title>Decoding the brain transcriptome of the Eastern honeybee (Apis cerana) based on pyrosequencing.</title>
        <authorList>
            <person name="Sun L."/>
            <person name="Zheng H."/>
            <person name="Wang Y."/>
            <person name="Xie X."/>
            <person name="Zhu Y."/>
            <person name="Gu W."/>
            <person name="Wang S."/>
        </authorList>
    </citation>
    <scope>NUCLEOTIDE SEQUENCE</scope>
    <source>
        <tissue evidence="4">Brain</tissue>
    </source>
</reference>
<dbReference type="InterPro" id="IPR036860">
    <property type="entry name" value="SH2_dom_sf"/>
</dbReference>
<proteinExistence type="evidence at transcript level"/>
<gene>
    <name evidence="4" type="ORF">ACCB12358</name>
</gene>